<dbReference type="EMBL" id="VOAH01000001">
    <property type="protein sequence ID" value="TVP41703.1"/>
    <property type="molecule type" value="Genomic_DNA"/>
</dbReference>
<dbReference type="SUPFAM" id="SSF53756">
    <property type="entry name" value="UDP-Glycosyltransferase/glycogen phosphorylase"/>
    <property type="match status" value="1"/>
</dbReference>
<keyword evidence="2" id="KW-0808">Transferase</keyword>
<feature type="domain" description="Glycosyl transferase family 1" evidence="1">
    <location>
        <begin position="225"/>
        <end position="372"/>
    </location>
</feature>
<accession>A0A557SYN7</accession>
<keyword evidence="3" id="KW-1185">Reference proteome</keyword>
<reference evidence="2 3" key="1">
    <citation type="journal article" date="2019" name="Front. Microbiol.">
        <title>Ammonia Oxidation by the Arctic Terrestrial Thaumarchaeote Candidatus Nitrosocosmicus arcticus Is Stimulated by Increasing Temperatures.</title>
        <authorList>
            <person name="Alves R.J.E."/>
            <person name="Kerou M."/>
            <person name="Zappe A."/>
            <person name="Bittner R."/>
            <person name="Abby S.S."/>
            <person name="Schmidt H.A."/>
            <person name="Pfeifer K."/>
            <person name="Schleper C."/>
        </authorList>
    </citation>
    <scope>NUCLEOTIDE SEQUENCE [LARGE SCALE GENOMIC DNA]</scope>
    <source>
        <strain evidence="2 3">Kfb</strain>
    </source>
</reference>
<comment type="caution">
    <text evidence="2">The sequence shown here is derived from an EMBL/GenBank/DDBJ whole genome shotgun (WGS) entry which is preliminary data.</text>
</comment>
<evidence type="ECO:0000313" key="2">
    <source>
        <dbReference type="EMBL" id="TVP41703.1"/>
    </source>
</evidence>
<dbReference type="InterPro" id="IPR001296">
    <property type="entry name" value="Glyco_trans_1"/>
</dbReference>
<evidence type="ECO:0000259" key="1">
    <source>
        <dbReference type="Pfam" id="PF00534"/>
    </source>
</evidence>
<dbReference type="AlphaFoldDB" id="A0A557SYN7"/>
<dbReference type="Proteomes" id="UP000315289">
    <property type="component" value="Unassembled WGS sequence"/>
</dbReference>
<gene>
    <name evidence="2" type="ORF">NARC_10109</name>
</gene>
<name>A0A557SYN7_9ARCH</name>
<dbReference type="GO" id="GO:0016740">
    <property type="term" value="F:transferase activity"/>
    <property type="evidence" value="ECO:0007669"/>
    <property type="project" value="UniProtKB-KW"/>
</dbReference>
<dbReference type="Gene3D" id="3.40.50.2000">
    <property type="entry name" value="Glycogen Phosphorylase B"/>
    <property type="match status" value="2"/>
</dbReference>
<dbReference type="OrthoDB" id="11757at2157"/>
<evidence type="ECO:0000313" key="3">
    <source>
        <dbReference type="Proteomes" id="UP000315289"/>
    </source>
</evidence>
<organism evidence="2 3">
    <name type="scientific">Candidatus Nitrosocosmicus arcticus</name>
    <dbReference type="NCBI Taxonomy" id="2035267"/>
    <lineage>
        <taxon>Archaea</taxon>
        <taxon>Nitrososphaerota</taxon>
        <taxon>Nitrososphaeria</taxon>
        <taxon>Nitrososphaerales</taxon>
        <taxon>Nitrososphaeraceae</taxon>
        <taxon>Candidatus Nitrosocosmicus</taxon>
    </lineage>
</organism>
<sequence length="405" mass="46444">MSKHIEYNNMKNHVMSTPIVIVSPSEFPGSSGDTYNFLELIDQFLLEGFKVLLICPKSSKNRNLNIGQNNSNLEIVRINYRPPRLNELGKQIKIENYFGFIWFLLLETYTLLRIIKTKKVKKLYVRHSILTMQLPILFKLLRVTTLADGEIVSDTIKHLLPSIFFKLFSTYEKNIIRLYSYFKVSSISQLKNLEAVGYPRGKIIILPISINTEKITKFRLEEIPEHTFGYFGGLESWQGIDALIKAFKLLVEKVPSAILYIIGDGSLLNELQRTVLENNLTANILFVGKIKRERLWEDYFGKFRIVIIPRQKLNNSIDTILPIKLVEAMAGGKPIIAMDIPVMREIHGNPLVLVPSGNPQLLANAMYSLSTSVDEMRYRSKLSGNSSLNYDIRNNIKKIILILKH</sequence>
<protein>
    <submittedName>
        <fullName evidence="2">Glycosyl transferase, family 1</fullName>
    </submittedName>
</protein>
<dbReference type="PANTHER" id="PTHR12526">
    <property type="entry name" value="GLYCOSYLTRANSFERASE"/>
    <property type="match status" value="1"/>
</dbReference>
<proteinExistence type="predicted"/>
<dbReference type="Pfam" id="PF00534">
    <property type="entry name" value="Glycos_transf_1"/>
    <property type="match status" value="1"/>
</dbReference>